<dbReference type="Pfam" id="PF01554">
    <property type="entry name" value="MatE"/>
    <property type="match status" value="2"/>
</dbReference>
<gene>
    <name evidence="11" type="ORF">AXI58_19265</name>
</gene>
<feature type="transmembrane region" description="Helical" evidence="10">
    <location>
        <begin position="165"/>
        <end position="185"/>
    </location>
</feature>
<evidence type="ECO:0000256" key="4">
    <source>
        <dbReference type="ARBA" id="ARBA00022448"/>
    </source>
</evidence>
<reference evidence="12" key="1">
    <citation type="submission" date="2016-02" db="EMBL/GenBank/DDBJ databases">
        <authorList>
            <person name="Dunlap C."/>
        </authorList>
    </citation>
    <scope>NUCLEOTIDE SEQUENCE [LARGE SCALE GENOMIC DNA]</scope>
    <source>
        <strain evidence="12">NRRL B-41092</strain>
    </source>
</reference>
<sequence length="454" mass="49825">MNTASVKMTNTQPFRLFLSYLIPSCIGMFLMAVNILADGLFVSHGVGPEALAAVNISVPAYSVIFSISLGIGIGGAALYSIALGEGKTQKARHIFTHSLVLALVIIGTLASVSFFHAEWIAKALGASGGILPLAADYLTILLGFALFYVIENILSIFIRNDGNPNLAMAGLVITSVFNMILNYIFIFKMDMGIKGAAYATAFATIIGLLVLLTHFLRKNSVLRIIQFKPDRKTMYGILKTGLPSFIIEGSTAIMTLCCNLSFLHFAGASGITAFAIINNLHTVILVIFIAIGSALQPIVSFHYGLHMNGRLRRFLRLGIGTGLVFGVFFWIMSLFFGDALIRFFGDMPRDVSDYTRKGMALYFIGYVFLGMNMVYAEYYQAIKKIKLSSIIILARSLILFIPLLFTLPMLFGSMSIWLAFPLSEGLTALFIMFGRYKWKGFSPVTEKAKEENPV</sequence>
<dbReference type="GO" id="GO:0046677">
    <property type="term" value="P:response to antibiotic"/>
    <property type="evidence" value="ECO:0007669"/>
    <property type="project" value="UniProtKB-KW"/>
</dbReference>
<evidence type="ECO:0000313" key="12">
    <source>
        <dbReference type="Proteomes" id="UP000075430"/>
    </source>
</evidence>
<evidence type="ECO:0000256" key="8">
    <source>
        <dbReference type="ARBA" id="ARBA00023136"/>
    </source>
</evidence>
<keyword evidence="6 10" id="KW-0812">Transmembrane</keyword>
<keyword evidence="7 10" id="KW-1133">Transmembrane helix</keyword>
<feature type="transmembrane region" description="Helical" evidence="10">
    <location>
        <begin position="390"/>
        <end position="410"/>
    </location>
</feature>
<feature type="transmembrane region" description="Helical" evidence="10">
    <location>
        <begin position="137"/>
        <end position="158"/>
    </location>
</feature>
<keyword evidence="8 10" id="KW-0472">Membrane</keyword>
<organism evidence="11 12">
    <name type="scientific">Bacillus nakamurai</name>
    <dbReference type="NCBI Taxonomy" id="1793963"/>
    <lineage>
        <taxon>Bacteria</taxon>
        <taxon>Bacillati</taxon>
        <taxon>Bacillota</taxon>
        <taxon>Bacilli</taxon>
        <taxon>Bacillales</taxon>
        <taxon>Bacillaceae</taxon>
        <taxon>Bacillus</taxon>
    </lineage>
</organism>
<dbReference type="InterPro" id="IPR048279">
    <property type="entry name" value="MdtK-like"/>
</dbReference>
<dbReference type="Proteomes" id="UP000075430">
    <property type="component" value="Unassembled WGS sequence"/>
</dbReference>
<feature type="transmembrane region" description="Helical" evidence="10">
    <location>
        <begin position="197"/>
        <end position="216"/>
    </location>
</feature>
<dbReference type="InterPro" id="IPR002528">
    <property type="entry name" value="MATE_fam"/>
</dbReference>
<feature type="transmembrane region" description="Helical" evidence="10">
    <location>
        <begin position="20"/>
        <end position="41"/>
    </location>
</feature>
<dbReference type="InterPro" id="IPR045070">
    <property type="entry name" value="MATE_MepA-like"/>
</dbReference>
<name>A0A150F507_9BACI</name>
<feature type="transmembrane region" description="Helical" evidence="10">
    <location>
        <begin position="283"/>
        <end position="305"/>
    </location>
</feature>
<evidence type="ECO:0000313" key="11">
    <source>
        <dbReference type="EMBL" id="KXZ17440.1"/>
    </source>
</evidence>
<feature type="transmembrane region" description="Helical" evidence="10">
    <location>
        <begin position="61"/>
        <end position="82"/>
    </location>
</feature>
<comment type="similarity">
    <text evidence="2">Belongs to the multi antimicrobial extrusion (MATE) (TC 2.A.66.1) family. MepA subfamily.</text>
</comment>
<feature type="transmembrane region" description="Helical" evidence="10">
    <location>
        <begin position="94"/>
        <end position="117"/>
    </location>
</feature>
<keyword evidence="12" id="KW-1185">Reference proteome</keyword>
<evidence type="ECO:0000256" key="9">
    <source>
        <dbReference type="ARBA" id="ARBA00023251"/>
    </source>
</evidence>
<dbReference type="GO" id="GO:0042910">
    <property type="term" value="F:xenobiotic transmembrane transporter activity"/>
    <property type="evidence" value="ECO:0007669"/>
    <property type="project" value="InterPro"/>
</dbReference>
<dbReference type="STRING" id="1793963.AXI58_19265"/>
<keyword evidence="5" id="KW-1003">Cell membrane</keyword>
<dbReference type="CDD" id="cd13143">
    <property type="entry name" value="MATE_MepA_like"/>
    <property type="match status" value="1"/>
</dbReference>
<evidence type="ECO:0000256" key="7">
    <source>
        <dbReference type="ARBA" id="ARBA00022989"/>
    </source>
</evidence>
<dbReference type="GO" id="GO:0005886">
    <property type="term" value="C:plasma membrane"/>
    <property type="evidence" value="ECO:0007669"/>
    <property type="project" value="UniProtKB-SubCell"/>
</dbReference>
<dbReference type="PANTHER" id="PTHR43823:SF4">
    <property type="entry name" value="SPORULATION PROTEIN YKVU"/>
    <property type="match status" value="1"/>
</dbReference>
<keyword evidence="9" id="KW-0046">Antibiotic resistance</keyword>
<dbReference type="AlphaFoldDB" id="A0A150F507"/>
<feature type="transmembrane region" description="Helical" evidence="10">
    <location>
        <begin position="252"/>
        <end position="277"/>
    </location>
</feature>
<dbReference type="RefSeq" id="WP_061522387.1">
    <property type="nucleotide sequence ID" value="NZ_JARLZY010000021.1"/>
</dbReference>
<evidence type="ECO:0000256" key="1">
    <source>
        <dbReference type="ARBA" id="ARBA00004651"/>
    </source>
</evidence>
<evidence type="ECO:0000256" key="10">
    <source>
        <dbReference type="SAM" id="Phobius"/>
    </source>
</evidence>
<dbReference type="InterPro" id="IPR051327">
    <property type="entry name" value="MATE_MepA_subfamily"/>
</dbReference>
<dbReference type="PIRSF" id="PIRSF006603">
    <property type="entry name" value="DinF"/>
    <property type="match status" value="1"/>
</dbReference>
<keyword evidence="4" id="KW-0813">Transport</keyword>
<comment type="caution">
    <text evidence="11">The sequence shown here is derived from an EMBL/GenBank/DDBJ whole genome shotgun (WGS) entry which is preliminary data.</text>
</comment>
<dbReference type="NCBIfam" id="TIGR00797">
    <property type="entry name" value="matE"/>
    <property type="match status" value="1"/>
</dbReference>
<feature type="transmembrane region" description="Helical" evidence="10">
    <location>
        <begin position="416"/>
        <end position="433"/>
    </location>
</feature>
<accession>A0A150F507</accession>
<evidence type="ECO:0000256" key="3">
    <source>
        <dbReference type="ARBA" id="ARBA00022106"/>
    </source>
</evidence>
<dbReference type="OrthoDB" id="9811110at2"/>
<feature type="transmembrane region" description="Helical" evidence="10">
    <location>
        <begin position="359"/>
        <end position="378"/>
    </location>
</feature>
<dbReference type="GO" id="GO:0015297">
    <property type="term" value="F:antiporter activity"/>
    <property type="evidence" value="ECO:0007669"/>
    <property type="project" value="InterPro"/>
</dbReference>
<evidence type="ECO:0000256" key="5">
    <source>
        <dbReference type="ARBA" id="ARBA00022475"/>
    </source>
</evidence>
<feature type="transmembrane region" description="Helical" evidence="10">
    <location>
        <begin position="317"/>
        <end position="339"/>
    </location>
</feature>
<dbReference type="PANTHER" id="PTHR43823">
    <property type="entry name" value="SPORULATION PROTEIN YKVU"/>
    <property type="match status" value="1"/>
</dbReference>
<comment type="subcellular location">
    <subcellularLocation>
        <location evidence="1">Cell membrane</location>
        <topology evidence="1">Multi-pass membrane protein</topology>
    </subcellularLocation>
</comment>
<dbReference type="EMBL" id="LSBA01000021">
    <property type="protein sequence ID" value="KXZ17440.1"/>
    <property type="molecule type" value="Genomic_DNA"/>
</dbReference>
<evidence type="ECO:0000256" key="6">
    <source>
        <dbReference type="ARBA" id="ARBA00022692"/>
    </source>
</evidence>
<proteinExistence type="inferred from homology"/>
<protein>
    <recommendedName>
        <fullName evidence="3">Multidrug export protein MepA</fullName>
    </recommendedName>
</protein>
<evidence type="ECO:0000256" key="2">
    <source>
        <dbReference type="ARBA" id="ARBA00008417"/>
    </source>
</evidence>